<dbReference type="EMBL" id="BAABBW010000002">
    <property type="protein sequence ID" value="GAA4172776.1"/>
    <property type="molecule type" value="Genomic_DNA"/>
</dbReference>
<evidence type="ECO:0008006" key="3">
    <source>
        <dbReference type="Google" id="ProtNLM"/>
    </source>
</evidence>
<organism evidence="1 2">
    <name type="scientific">Gryllotalpicola koreensis</name>
    <dbReference type="NCBI Taxonomy" id="993086"/>
    <lineage>
        <taxon>Bacteria</taxon>
        <taxon>Bacillati</taxon>
        <taxon>Actinomycetota</taxon>
        <taxon>Actinomycetes</taxon>
        <taxon>Micrococcales</taxon>
        <taxon>Microbacteriaceae</taxon>
        <taxon>Gryllotalpicola</taxon>
    </lineage>
</organism>
<accession>A0ABP7ZXK8</accession>
<comment type="caution">
    <text evidence="1">The sequence shown here is derived from an EMBL/GenBank/DDBJ whole genome shotgun (WGS) entry which is preliminary data.</text>
</comment>
<dbReference type="InterPro" id="IPR012349">
    <property type="entry name" value="Split_barrel_FMN-bd"/>
</dbReference>
<gene>
    <name evidence="1" type="ORF">GCM10022287_14220</name>
</gene>
<sequence>MPEMTDRTIEPHGARALPGQRAMNVLMRGVLAAPGLAHLAGKRLLVLYVIGRKSGKEYRIPVAYEREGGELLIGTSARWARNLRTGDIVTMRFLGKLVKMRVSMDVTERAATADYALIASKNPAFAKFNRLTVTDGVVSADDLRAAWAAGARGIRLAPLR</sequence>
<reference evidence="2" key="1">
    <citation type="journal article" date="2019" name="Int. J. Syst. Evol. Microbiol.">
        <title>The Global Catalogue of Microorganisms (GCM) 10K type strain sequencing project: providing services to taxonomists for standard genome sequencing and annotation.</title>
        <authorList>
            <consortium name="The Broad Institute Genomics Platform"/>
            <consortium name="The Broad Institute Genome Sequencing Center for Infectious Disease"/>
            <person name="Wu L."/>
            <person name="Ma J."/>
        </authorList>
    </citation>
    <scope>NUCLEOTIDE SEQUENCE [LARGE SCALE GENOMIC DNA]</scope>
    <source>
        <strain evidence="2">JCM 17591</strain>
    </source>
</reference>
<evidence type="ECO:0000313" key="1">
    <source>
        <dbReference type="EMBL" id="GAA4172776.1"/>
    </source>
</evidence>
<dbReference type="Gene3D" id="2.30.110.10">
    <property type="entry name" value="Electron Transport, Fmn-binding Protein, Chain A"/>
    <property type="match status" value="1"/>
</dbReference>
<name>A0ABP7ZXK8_9MICO</name>
<evidence type="ECO:0000313" key="2">
    <source>
        <dbReference type="Proteomes" id="UP001501079"/>
    </source>
</evidence>
<dbReference type="Proteomes" id="UP001501079">
    <property type="component" value="Unassembled WGS sequence"/>
</dbReference>
<dbReference type="InterPro" id="IPR004378">
    <property type="entry name" value="F420H2_quin_Rdtase"/>
</dbReference>
<dbReference type="Pfam" id="PF04075">
    <property type="entry name" value="F420H2_quin_red"/>
    <property type="match status" value="1"/>
</dbReference>
<protein>
    <recommendedName>
        <fullName evidence="3">DUF385 domain-containing protein</fullName>
    </recommendedName>
</protein>
<keyword evidence="2" id="KW-1185">Reference proteome</keyword>
<proteinExistence type="predicted"/>